<feature type="region of interest" description="Disordered" evidence="1">
    <location>
        <begin position="132"/>
        <end position="180"/>
    </location>
</feature>
<comment type="caution">
    <text evidence="2">The sequence shown here is derived from an EMBL/GenBank/DDBJ whole genome shotgun (WGS) entry which is preliminary data.</text>
</comment>
<feature type="compositionally biased region" description="Polar residues" evidence="1">
    <location>
        <begin position="169"/>
        <end position="178"/>
    </location>
</feature>
<dbReference type="InParanoid" id="A0A7J7DNN5"/>
<name>A0A7J7DNN5_TRIWF</name>
<feature type="region of interest" description="Disordered" evidence="1">
    <location>
        <begin position="197"/>
        <end position="246"/>
    </location>
</feature>
<dbReference type="EMBL" id="JAAARO010000005">
    <property type="protein sequence ID" value="KAF5747889.1"/>
    <property type="molecule type" value="Genomic_DNA"/>
</dbReference>
<proteinExistence type="predicted"/>
<feature type="compositionally biased region" description="Basic and acidic residues" evidence="1">
    <location>
        <begin position="132"/>
        <end position="146"/>
    </location>
</feature>
<dbReference type="FunCoup" id="A0A7J7DNN5">
    <property type="interactions" value="6"/>
</dbReference>
<evidence type="ECO:0000313" key="3">
    <source>
        <dbReference type="Proteomes" id="UP000593562"/>
    </source>
</evidence>
<dbReference type="OrthoDB" id="785861at2759"/>
<keyword evidence="3" id="KW-1185">Reference proteome</keyword>
<gene>
    <name evidence="2" type="ORF">HS088_TW05G00619</name>
</gene>
<sequence length="318" mass="36907">MRLAIQSPGRAEKFPPPLMRFLRTNVGSRSRGRSRSSPMFVFRKKTTAIETQEPSSPKVTCMGQVRVRRSKQSGTKSTRPSRTQTPGRRRCGWIRHSLSCFHFKKFEMPKSMRTVWRKWVLFFHVDFKGRRSKTREDSPKFGNKSEDLEEEDDEEEYEREDIKEASRIYPSTSISSPPKNAFLLTRSRSAPYRSSSLASSFWSSETEQQKQEQQDENREDENPTSNTESISEDSGPKSRTGLEMNPKIITFTDVDVSESESIRERFSSDARIEEVKTMEEVETARRSILTRCKSEPARIAAALYPELSFWKKRRLGFT</sequence>
<feature type="compositionally biased region" description="Acidic residues" evidence="1">
    <location>
        <begin position="147"/>
        <end position="159"/>
    </location>
</feature>
<feature type="compositionally biased region" description="Polar residues" evidence="1">
    <location>
        <begin position="72"/>
        <end position="86"/>
    </location>
</feature>
<reference evidence="2 3" key="1">
    <citation type="journal article" date="2020" name="Nat. Commun.">
        <title>Genome of Tripterygium wilfordii and identification of cytochrome P450 involved in triptolide biosynthesis.</title>
        <authorList>
            <person name="Tu L."/>
            <person name="Su P."/>
            <person name="Zhang Z."/>
            <person name="Gao L."/>
            <person name="Wang J."/>
            <person name="Hu T."/>
            <person name="Zhou J."/>
            <person name="Zhang Y."/>
            <person name="Zhao Y."/>
            <person name="Liu Y."/>
            <person name="Song Y."/>
            <person name="Tong Y."/>
            <person name="Lu Y."/>
            <person name="Yang J."/>
            <person name="Xu C."/>
            <person name="Jia M."/>
            <person name="Peters R.J."/>
            <person name="Huang L."/>
            <person name="Gao W."/>
        </authorList>
    </citation>
    <scope>NUCLEOTIDE SEQUENCE [LARGE SCALE GENOMIC DNA]</scope>
    <source>
        <strain evidence="3">cv. XIE 37</strain>
        <tissue evidence="2">Leaf</tissue>
    </source>
</reference>
<dbReference type="PANTHER" id="PTHR33448">
    <property type="entry name" value="CHLOROPLAST PROTEIN HCF243-RELATED"/>
    <property type="match status" value="1"/>
</dbReference>
<dbReference type="AlphaFoldDB" id="A0A7J7DNN5"/>
<evidence type="ECO:0000313" key="2">
    <source>
        <dbReference type="EMBL" id="KAF5747889.1"/>
    </source>
</evidence>
<organism evidence="2 3">
    <name type="scientific">Tripterygium wilfordii</name>
    <name type="common">Thunder God vine</name>
    <dbReference type="NCBI Taxonomy" id="458696"/>
    <lineage>
        <taxon>Eukaryota</taxon>
        <taxon>Viridiplantae</taxon>
        <taxon>Streptophyta</taxon>
        <taxon>Embryophyta</taxon>
        <taxon>Tracheophyta</taxon>
        <taxon>Spermatophyta</taxon>
        <taxon>Magnoliopsida</taxon>
        <taxon>eudicotyledons</taxon>
        <taxon>Gunneridae</taxon>
        <taxon>Pentapetalae</taxon>
        <taxon>rosids</taxon>
        <taxon>fabids</taxon>
        <taxon>Celastrales</taxon>
        <taxon>Celastraceae</taxon>
        <taxon>Tripterygium</taxon>
    </lineage>
</organism>
<feature type="compositionally biased region" description="Basic and acidic residues" evidence="1">
    <location>
        <begin position="207"/>
        <end position="216"/>
    </location>
</feature>
<evidence type="ECO:0000256" key="1">
    <source>
        <dbReference type="SAM" id="MobiDB-lite"/>
    </source>
</evidence>
<protein>
    <submittedName>
        <fullName evidence="2">Uncharacterized protein</fullName>
    </submittedName>
</protein>
<feature type="region of interest" description="Disordered" evidence="1">
    <location>
        <begin position="65"/>
        <end position="89"/>
    </location>
</feature>
<accession>A0A7J7DNN5</accession>
<dbReference type="Proteomes" id="UP000593562">
    <property type="component" value="Unassembled WGS sequence"/>
</dbReference>
<dbReference type="PANTHER" id="PTHR33448:SF10">
    <property type="entry name" value="PROTAMINE P1 FAMILY PROTEIN"/>
    <property type="match status" value="1"/>
</dbReference>